<dbReference type="InterPro" id="IPR036388">
    <property type="entry name" value="WH-like_DNA-bd_sf"/>
</dbReference>
<dbReference type="PROSITE" id="PS51071">
    <property type="entry name" value="HTH_RPIR"/>
    <property type="match status" value="1"/>
</dbReference>
<accession>A0A485BMU5</accession>
<proteinExistence type="predicted"/>
<gene>
    <name evidence="2" type="ORF">NCTC13038_03250</name>
</gene>
<dbReference type="GO" id="GO:0097367">
    <property type="term" value="F:carbohydrate derivative binding"/>
    <property type="evidence" value="ECO:0007669"/>
    <property type="project" value="InterPro"/>
</dbReference>
<dbReference type="InterPro" id="IPR000281">
    <property type="entry name" value="HTH_RpiR"/>
</dbReference>
<keyword evidence="2" id="KW-0238">DNA-binding</keyword>
<dbReference type="Pfam" id="PF01418">
    <property type="entry name" value="HTH_6"/>
    <property type="match status" value="1"/>
</dbReference>
<dbReference type="InterPro" id="IPR009057">
    <property type="entry name" value="Homeodomain-like_sf"/>
</dbReference>
<dbReference type="EMBL" id="CAADJG010000002">
    <property type="protein sequence ID" value="VFS74690.1"/>
    <property type="molecule type" value="Genomic_DNA"/>
</dbReference>
<dbReference type="SUPFAM" id="SSF46689">
    <property type="entry name" value="Homeodomain-like"/>
    <property type="match status" value="1"/>
</dbReference>
<reference evidence="2 3" key="1">
    <citation type="submission" date="2019-03" db="EMBL/GenBank/DDBJ databases">
        <authorList>
            <consortium name="Pathogen Informatics"/>
        </authorList>
    </citation>
    <scope>NUCLEOTIDE SEQUENCE [LARGE SCALE GENOMIC DNA]</scope>
    <source>
        <strain evidence="2 3">NCTC13038</strain>
    </source>
</reference>
<dbReference type="GO" id="GO:0003700">
    <property type="term" value="F:DNA-binding transcription factor activity"/>
    <property type="evidence" value="ECO:0007669"/>
    <property type="project" value="InterPro"/>
</dbReference>
<dbReference type="InterPro" id="IPR047640">
    <property type="entry name" value="RpiR-like"/>
</dbReference>
<feature type="domain" description="HTH rpiR-type" evidence="1">
    <location>
        <begin position="13"/>
        <end position="89"/>
    </location>
</feature>
<dbReference type="PANTHER" id="PTHR30514">
    <property type="entry name" value="GLUCOKINASE"/>
    <property type="match status" value="1"/>
</dbReference>
<evidence type="ECO:0000313" key="3">
    <source>
        <dbReference type="Proteomes" id="UP000332594"/>
    </source>
</evidence>
<evidence type="ECO:0000259" key="1">
    <source>
        <dbReference type="PROSITE" id="PS51071"/>
    </source>
</evidence>
<dbReference type="Proteomes" id="UP000332594">
    <property type="component" value="Unassembled WGS sequence"/>
</dbReference>
<dbReference type="GO" id="GO:0003677">
    <property type="term" value="F:DNA binding"/>
    <property type="evidence" value="ECO:0007669"/>
    <property type="project" value="UniProtKB-KW"/>
</dbReference>
<organism evidence="2 3">
    <name type="scientific">Raoultella terrigena</name>
    <name type="common">Klebsiella terrigena</name>
    <dbReference type="NCBI Taxonomy" id="577"/>
    <lineage>
        <taxon>Bacteria</taxon>
        <taxon>Pseudomonadati</taxon>
        <taxon>Pseudomonadota</taxon>
        <taxon>Gammaproteobacteria</taxon>
        <taxon>Enterobacterales</taxon>
        <taxon>Enterobacteriaceae</taxon>
        <taxon>Klebsiella/Raoultella group</taxon>
        <taxon>Raoultella</taxon>
    </lineage>
</organism>
<dbReference type="Gene3D" id="1.10.10.10">
    <property type="entry name" value="Winged helix-like DNA-binding domain superfamily/Winged helix DNA-binding domain"/>
    <property type="match status" value="1"/>
</dbReference>
<sequence length="175" mass="19071">MKTPGKREKGRVDLFGDRFRARAHQLSPRLLAVVSYINDNREVVLERTAMEIATATHTSDATVVRAIQALGFAGLRELKQTMERWFGPSITSSEKMLSTVNVLSTDVNSSIDFVLEGHQRACEVLSRPDNREAVAQAVALLTDARQVAIFGIGASGFWRSIPPGCLAASVCLPTS</sequence>
<evidence type="ECO:0000313" key="2">
    <source>
        <dbReference type="EMBL" id="VFS74690.1"/>
    </source>
</evidence>
<dbReference type="AlphaFoldDB" id="A0A485BMU5"/>
<name>A0A485BMU5_RAOTE</name>
<protein>
    <submittedName>
        <fullName evidence="2">DNA-binding transcriptional repressor RpiR</fullName>
    </submittedName>
</protein>